<dbReference type="EnsemblMetazoa" id="CJA34231.1">
    <property type="protein sequence ID" value="CJA34231.1"/>
    <property type="gene ID" value="WBGene00210078"/>
</dbReference>
<dbReference type="InterPro" id="IPR027417">
    <property type="entry name" value="P-loop_NTPase"/>
</dbReference>
<evidence type="ECO:0000313" key="3">
    <source>
        <dbReference type="Proteomes" id="UP000005237"/>
    </source>
</evidence>
<reference evidence="3" key="1">
    <citation type="submission" date="2010-08" db="EMBL/GenBank/DDBJ databases">
        <authorList>
            <consortium name="Caenorhabditis japonica Sequencing Consortium"/>
            <person name="Wilson R.K."/>
        </authorList>
    </citation>
    <scope>NUCLEOTIDE SEQUENCE [LARGE SCALE GENOMIC DNA]</scope>
    <source>
        <strain evidence="3">DF5081</strain>
    </source>
</reference>
<feature type="region of interest" description="Disordered" evidence="1">
    <location>
        <begin position="70"/>
        <end position="99"/>
    </location>
</feature>
<dbReference type="AlphaFoldDB" id="A0A8R1IE69"/>
<evidence type="ECO:0000313" key="2">
    <source>
        <dbReference type="EnsemblMetazoa" id="CJA34231.1"/>
    </source>
</evidence>
<name>A0A8R1IE69_CAEJA</name>
<proteinExistence type="predicted"/>
<reference evidence="2" key="2">
    <citation type="submission" date="2022-06" db="UniProtKB">
        <authorList>
            <consortium name="EnsemblMetazoa"/>
        </authorList>
    </citation>
    <scope>IDENTIFICATION</scope>
    <source>
        <strain evidence="2">DF5081</strain>
    </source>
</reference>
<protein>
    <recommendedName>
        <fullName evidence="4">Terminase</fullName>
    </recommendedName>
</protein>
<dbReference type="Proteomes" id="UP000005237">
    <property type="component" value="Unassembled WGS sequence"/>
</dbReference>
<evidence type="ECO:0000256" key="1">
    <source>
        <dbReference type="SAM" id="MobiDB-lite"/>
    </source>
</evidence>
<sequence length="608" mass="65896">MPARTGRPRSLATIAAEGDQLKTLEALRDKIARRLDSPKTAPRDFAALTRHFVQVGKEIEALKVRAATAKNSAGMTDHGENGNPAPDDVPEKPEEPKTPIQELSDAVAKKRMQIVPPASAVLDHPLLGVQTPRLRIAPVDDYLDTFGPEAVAFAAKYGLTADPWQAFILDDWLAFRADGKWACTRCGLSVPRQNGKNGVIEIRELFGMVELGEKILHTAHEVKTARKAFKRLKYFFGEKVNDPTARFPELNALVVELRSTNGQEAIVLSNGGSIEFVSRSKGSARGFTVDIVVMDEAQELSDDALEALGPTTRSAPLKNRQFIYTGTPPGPKNNGEVFTRHRTLTMEGKQRRASWHEWSCAKDADRDSREAWAQSNPALGGRLDMETIEDDRAGFSDDGFARECLGMWSAATSNSPINPALFADLTDSLSTFDTAPAVAVDVAPDNAVASIGSAARRADGLAHIEMVANMHGIDWVVPYLIAMNKKQRLRCVVIDGSSPAGVLIEPLEKAGLPVINTDARYMGTACAGILSAVIAKALRHLGQPTLNTAIANARKRNIGTEGLWGWNRKDTSSDITPLVAVTLALRSIDAPMPKPKNAKISTAVYAFN</sequence>
<evidence type="ECO:0008006" key="4">
    <source>
        <dbReference type="Google" id="ProtNLM"/>
    </source>
</evidence>
<dbReference type="Gene3D" id="3.40.50.300">
    <property type="entry name" value="P-loop containing nucleotide triphosphate hydrolases"/>
    <property type="match status" value="1"/>
</dbReference>
<accession>A0A8R1IE69</accession>
<keyword evidence="3" id="KW-1185">Reference proteome</keyword>
<organism evidence="2 3">
    <name type="scientific">Caenorhabditis japonica</name>
    <dbReference type="NCBI Taxonomy" id="281687"/>
    <lineage>
        <taxon>Eukaryota</taxon>
        <taxon>Metazoa</taxon>
        <taxon>Ecdysozoa</taxon>
        <taxon>Nematoda</taxon>
        <taxon>Chromadorea</taxon>
        <taxon>Rhabditida</taxon>
        <taxon>Rhabditina</taxon>
        <taxon>Rhabditomorpha</taxon>
        <taxon>Rhabditoidea</taxon>
        <taxon>Rhabditidae</taxon>
        <taxon>Peloderinae</taxon>
        <taxon>Caenorhabditis</taxon>
    </lineage>
</organism>